<evidence type="ECO:0000256" key="1">
    <source>
        <dbReference type="SAM" id="SignalP"/>
    </source>
</evidence>
<evidence type="ECO:0000313" key="3">
    <source>
        <dbReference type="Proteomes" id="UP001500889"/>
    </source>
</evidence>
<evidence type="ECO:0000313" key="2">
    <source>
        <dbReference type="EMBL" id="BFF93600.1"/>
    </source>
</evidence>
<feature type="chain" id="PRO_5043795937" evidence="1">
    <location>
        <begin position="24"/>
        <end position="87"/>
    </location>
</feature>
<accession>A0AAU9FD37</accession>
<protein>
    <submittedName>
        <fullName evidence="2">Uncharacterized protein</fullName>
    </submittedName>
</protein>
<sequence length="87" mass="9715">MNRFVFQVLLLVVAVVAIGDTFAATFLPKGDAEAQGKWLKKNYPYLADACATTHTLTPEQREEMLSKLRLVSEHLAIVCDEFMGDVK</sequence>
<keyword evidence="1" id="KW-0732">Signal</keyword>
<organism evidence="2 3">
    <name type="scientific">Drosophila madeirensis</name>
    <name type="common">Fruit fly</name>
    <dbReference type="NCBI Taxonomy" id="30013"/>
    <lineage>
        <taxon>Eukaryota</taxon>
        <taxon>Metazoa</taxon>
        <taxon>Ecdysozoa</taxon>
        <taxon>Arthropoda</taxon>
        <taxon>Hexapoda</taxon>
        <taxon>Insecta</taxon>
        <taxon>Pterygota</taxon>
        <taxon>Neoptera</taxon>
        <taxon>Endopterygota</taxon>
        <taxon>Diptera</taxon>
        <taxon>Brachycera</taxon>
        <taxon>Muscomorpha</taxon>
        <taxon>Ephydroidea</taxon>
        <taxon>Drosophilidae</taxon>
        <taxon>Drosophila</taxon>
        <taxon>Sophophora</taxon>
    </lineage>
</organism>
<reference evidence="2 3" key="1">
    <citation type="submission" date="2024-02" db="EMBL/GenBank/DDBJ databases">
        <title>A chromosome-level genome assembly of Drosophila madeirensis, a fruit fly species endemic to Madeira island.</title>
        <authorList>
            <person name="Tomihara K."/>
            <person name="Llopart A."/>
            <person name="Yamamoto D."/>
        </authorList>
    </citation>
    <scope>NUCLEOTIDE SEQUENCE [LARGE SCALE GENOMIC DNA]</scope>
    <source>
        <strain evidence="2 3">RF1</strain>
    </source>
</reference>
<dbReference type="AlphaFoldDB" id="A0AAU9FD37"/>
<keyword evidence="3" id="KW-1185">Reference proteome</keyword>
<gene>
    <name evidence="2" type="ORF">DMAD_11426</name>
</gene>
<name>A0AAU9FD37_DROMD</name>
<dbReference type="EMBL" id="AP029264">
    <property type="protein sequence ID" value="BFF93600.1"/>
    <property type="molecule type" value="Genomic_DNA"/>
</dbReference>
<dbReference type="Proteomes" id="UP001500889">
    <property type="component" value="Chromosome U"/>
</dbReference>
<feature type="signal peptide" evidence="1">
    <location>
        <begin position="1"/>
        <end position="23"/>
    </location>
</feature>
<proteinExistence type="predicted"/>